<feature type="domain" description="THIF-type NAD/FAD binding fold" evidence="1">
    <location>
        <begin position="327"/>
        <end position="505"/>
    </location>
</feature>
<evidence type="ECO:0000313" key="3">
    <source>
        <dbReference type="EMBL" id="OXB93959.1"/>
    </source>
</evidence>
<protein>
    <submittedName>
        <fullName evidence="3">Uncharacterized protein</fullName>
    </submittedName>
</protein>
<comment type="caution">
    <text evidence="3">The sequence shown here is derived from an EMBL/GenBank/DDBJ whole genome shotgun (WGS) entry which is preliminary data.</text>
</comment>
<keyword evidence="4" id="KW-1185">Reference proteome</keyword>
<name>A0A226QRF4_9BACL</name>
<dbReference type="PANTHER" id="PTHR43267:SF1">
    <property type="entry name" value="TRNA THREONYLCARBAMOYLADENOSINE DEHYDRATASE"/>
    <property type="match status" value="1"/>
</dbReference>
<dbReference type="InterPro" id="IPR000594">
    <property type="entry name" value="ThiF_NAD_FAD-bd"/>
</dbReference>
<accession>A0A226QRF4</accession>
<organism evidence="3 4">
    <name type="scientific">Parageobacillus galactosidasius</name>
    <dbReference type="NCBI Taxonomy" id="883812"/>
    <lineage>
        <taxon>Bacteria</taxon>
        <taxon>Bacillati</taxon>
        <taxon>Bacillota</taxon>
        <taxon>Bacilli</taxon>
        <taxon>Bacillales</taxon>
        <taxon>Anoxybacillaceae</taxon>
        <taxon>Parageobacillus</taxon>
    </lineage>
</organism>
<dbReference type="InterPro" id="IPR035985">
    <property type="entry name" value="Ubiquitin-activating_enz"/>
</dbReference>
<evidence type="ECO:0000259" key="1">
    <source>
        <dbReference type="Pfam" id="PF00899"/>
    </source>
</evidence>
<dbReference type="AlphaFoldDB" id="A0A226QRF4"/>
<dbReference type="GO" id="GO:0061504">
    <property type="term" value="P:cyclic threonylcarbamoyladenosine biosynthetic process"/>
    <property type="evidence" value="ECO:0007669"/>
    <property type="project" value="TreeGrafter"/>
</dbReference>
<sequence length="610" mass="70032">MFLFEEIKMKLQAQCPDLIKGVETIEVTVVPPRDNYVYALKGTITIGDQEASVYIAFKKDFPIRKPDIFLEDRDVFGFIPHIETDGFICYVHEEGLLLDQDNPFGIVKDSLARAIRTLEMGVSGDNYDDLYNEFEVYWSRQKTKIVVDCILSLGERVKEIYVLYDPKLHRPVFIFDALDEKNIFYAKNLFHYNILDESIEKQKGIYIPLREGTILLPPSYSSPWGFAQIKDIIFSNITSSNKRELQRILKQKRIYKNTKEYILLSVPQPNGYHALVGIELSEFKAKKELKNNKSFQHPLIKVQSDFKLTPLVLKRHHPSYLLQRTIGYNEIHNKHIAVIGLGAVGSRITMELARAGVSKFTLIDDDVLDIDNVFRHELGSERLYFFDQKQHQLQKVPKVYGMYQELKEKYPLIDVEPKVKNILDLIREDIHQFEQFDLIIVAIGNPTVERYFNRVVRTLTNPPPVIFTWLEPLGIGGHALLTLNNGKNGCYECLYTNPFDPDCALYNKASFAAPNQFFGKMISGCQTAFTPYGSMDALQTAILATRLALSVLTGKEKDNPLCSWKGDSTDFLEHGFKLSKRYELTTEQLNNTRYHYKAQQCPICGQDGGS</sequence>
<evidence type="ECO:0000313" key="4">
    <source>
        <dbReference type="Proteomes" id="UP000198394"/>
    </source>
</evidence>
<dbReference type="Pfam" id="PF00899">
    <property type="entry name" value="ThiF"/>
    <property type="match status" value="1"/>
</dbReference>
<dbReference type="PANTHER" id="PTHR43267">
    <property type="entry name" value="TRNA THREONYLCARBAMOYLADENOSINE DEHYDRATASE"/>
    <property type="match status" value="1"/>
</dbReference>
<reference evidence="3 4" key="1">
    <citation type="submission" date="2017-04" db="EMBL/GenBank/DDBJ databases">
        <title>The genome sequence of Parageobacillus galactosidasius DSM 18751.</title>
        <authorList>
            <person name="Ramaloko W.T."/>
            <person name="Koen N."/>
            <person name="Polliack S."/>
            <person name="Aliyu H."/>
            <person name="Lebre P."/>
            <person name="Mohr T."/>
            <person name="Oswald F."/>
            <person name="Zwick M."/>
            <person name="Neumann A."/>
            <person name="Syldatk C."/>
            <person name="Cowan D."/>
            <person name="De Maayer P."/>
        </authorList>
    </citation>
    <scope>NUCLEOTIDE SEQUENCE [LARGE SCALE GENOMIC DNA]</scope>
    <source>
        <strain evidence="3 4">DSM 18751</strain>
    </source>
</reference>
<dbReference type="Pfam" id="PF14461">
    <property type="entry name" value="Prok-E2_B"/>
    <property type="match status" value="1"/>
</dbReference>
<dbReference type="GO" id="GO:0061503">
    <property type="term" value="F:tRNA threonylcarbamoyladenosine dehydratase"/>
    <property type="evidence" value="ECO:0007669"/>
    <property type="project" value="TreeGrafter"/>
</dbReference>
<dbReference type="InterPro" id="IPR032701">
    <property type="entry name" value="Prok-E2_B_dom"/>
</dbReference>
<dbReference type="Gene3D" id="3.40.50.720">
    <property type="entry name" value="NAD(P)-binding Rossmann-like Domain"/>
    <property type="match status" value="1"/>
</dbReference>
<proteinExistence type="predicted"/>
<dbReference type="EMBL" id="NDYL01000001">
    <property type="protein sequence ID" value="OXB93959.1"/>
    <property type="molecule type" value="Genomic_DNA"/>
</dbReference>
<feature type="domain" description="Prokaryotic E2 family B" evidence="2">
    <location>
        <begin position="50"/>
        <end position="144"/>
    </location>
</feature>
<dbReference type="InterPro" id="IPR045886">
    <property type="entry name" value="ThiF/MoeB/HesA"/>
</dbReference>
<dbReference type="GO" id="GO:0008641">
    <property type="term" value="F:ubiquitin-like modifier activating enzyme activity"/>
    <property type="evidence" value="ECO:0007669"/>
    <property type="project" value="InterPro"/>
</dbReference>
<dbReference type="SUPFAM" id="SSF69572">
    <property type="entry name" value="Activating enzymes of the ubiquitin-like proteins"/>
    <property type="match status" value="1"/>
</dbReference>
<evidence type="ECO:0000259" key="2">
    <source>
        <dbReference type="Pfam" id="PF14461"/>
    </source>
</evidence>
<gene>
    <name evidence="3" type="ORF">B9L23_03375</name>
</gene>
<dbReference type="Proteomes" id="UP000198394">
    <property type="component" value="Unassembled WGS sequence"/>
</dbReference>